<dbReference type="RefSeq" id="WP_008308643.1">
    <property type="nucleotide sequence ID" value="NZ_AOLW01000013.1"/>
</dbReference>
<evidence type="ECO:0000313" key="2">
    <source>
        <dbReference type="Proteomes" id="UP000011623"/>
    </source>
</evidence>
<proteinExistence type="predicted"/>
<organism evidence="1 2">
    <name type="scientific">Haloarcula amylolytica JCM 13557</name>
    <dbReference type="NCBI Taxonomy" id="1227452"/>
    <lineage>
        <taxon>Archaea</taxon>
        <taxon>Methanobacteriati</taxon>
        <taxon>Methanobacteriota</taxon>
        <taxon>Stenosarchaea group</taxon>
        <taxon>Halobacteria</taxon>
        <taxon>Halobacteriales</taxon>
        <taxon>Haloarculaceae</taxon>
        <taxon>Haloarcula</taxon>
    </lineage>
</organism>
<name>M0KU64_9EURY</name>
<dbReference type="PATRIC" id="fig|1227452.3.peg.1172"/>
<protein>
    <submittedName>
        <fullName evidence="1">Uncharacterized protein</fullName>
    </submittedName>
</protein>
<sequence length="180" mass="18980">MLLSHSANESAGRRAAIAIGFVFLSLTAGCFGFGTSPGQTGPVALQIANEGNTTHEFSVMVADGELGPDSVAVDRANRDVEYLPIGQGLVTISFNEGLGTVTSLGFPPNRTESVGTYRLAPDEQMQTNVTDFETGDTLIVVDRRDDHVATLVTANCDETGLTFVAVTAGREQPFTGYSCE</sequence>
<reference evidence="1 2" key="1">
    <citation type="journal article" date="2014" name="PLoS Genet.">
        <title>Phylogenetically driven sequencing of extremely halophilic archaea reveals strategies for static and dynamic osmo-response.</title>
        <authorList>
            <person name="Becker E.A."/>
            <person name="Seitzer P.M."/>
            <person name="Tritt A."/>
            <person name="Larsen D."/>
            <person name="Krusor M."/>
            <person name="Yao A.I."/>
            <person name="Wu D."/>
            <person name="Madern D."/>
            <person name="Eisen J.A."/>
            <person name="Darling A.E."/>
            <person name="Facciotti M.T."/>
        </authorList>
    </citation>
    <scope>NUCLEOTIDE SEQUENCE [LARGE SCALE GENOMIC DNA]</scope>
    <source>
        <strain evidence="1 2">JCM 13557</strain>
    </source>
</reference>
<gene>
    <name evidence="1" type="ORF">C442_05881</name>
</gene>
<dbReference type="AlphaFoldDB" id="M0KU64"/>
<keyword evidence="2" id="KW-1185">Reference proteome</keyword>
<dbReference type="Proteomes" id="UP000011623">
    <property type="component" value="Unassembled WGS sequence"/>
</dbReference>
<evidence type="ECO:0000313" key="1">
    <source>
        <dbReference type="EMBL" id="EMA23270.1"/>
    </source>
</evidence>
<comment type="caution">
    <text evidence="1">The sequence shown here is derived from an EMBL/GenBank/DDBJ whole genome shotgun (WGS) entry which is preliminary data.</text>
</comment>
<dbReference type="EMBL" id="AOLW01000013">
    <property type="protein sequence ID" value="EMA23270.1"/>
    <property type="molecule type" value="Genomic_DNA"/>
</dbReference>
<accession>M0KU64</accession>